<evidence type="ECO:0000256" key="1">
    <source>
        <dbReference type="SAM" id="MobiDB-lite"/>
    </source>
</evidence>
<evidence type="ECO:0000313" key="2">
    <source>
        <dbReference type="EMBL" id="KAL1246782.1"/>
    </source>
</evidence>
<comment type="caution">
    <text evidence="2">The sequence shown here is derived from an EMBL/GenBank/DDBJ whole genome shotgun (WGS) entry which is preliminary data.</text>
</comment>
<proteinExistence type="predicted"/>
<name>A0ABR3L1K7_9TELE</name>
<feature type="compositionally biased region" description="Basic and acidic residues" evidence="1">
    <location>
        <begin position="23"/>
        <end position="52"/>
    </location>
</feature>
<dbReference type="Proteomes" id="UP001558613">
    <property type="component" value="Unassembled WGS sequence"/>
</dbReference>
<organism evidence="2 3">
    <name type="scientific">Cirrhinus molitorella</name>
    <name type="common">mud carp</name>
    <dbReference type="NCBI Taxonomy" id="172907"/>
    <lineage>
        <taxon>Eukaryota</taxon>
        <taxon>Metazoa</taxon>
        <taxon>Chordata</taxon>
        <taxon>Craniata</taxon>
        <taxon>Vertebrata</taxon>
        <taxon>Euteleostomi</taxon>
        <taxon>Actinopterygii</taxon>
        <taxon>Neopterygii</taxon>
        <taxon>Teleostei</taxon>
        <taxon>Ostariophysi</taxon>
        <taxon>Cypriniformes</taxon>
        <taxon>Cyprinidae</taxon>
        <taxon>Labeoninae</taxon>
        <taxon>Labeonini</taxon>
        <taxon>Cirrhinus</taxon>
    </lineage>
</organism>
<reference evidence="2 3" key="1">
    <citation type="submission" date="2023-09" db="EMBL/GenBank/DDBJ databases">
        <authorList>
            <person name="Wang M."/>
        </authorList>
    </citation>
    <scope>NUCLEOTIDE SEQUENCE [LARGE SCALE GENOMIC DNA]</scope>
    <source>
        <strain evidence="2">GT-2023</strain>
        <tissue evidence="2">Liver</tissue>
    </source>
</reference>
<gene>
    <name evidence="2" type="ORF">QQF64_034844</name>
</gene>
<dbReference type="EMBL" id="JAYMGO010000102">
    <property type="protein sequence ID" value="KAL1246782.1"/>
    <property type="molecule type" value="Genomic_DNA"/>
</dbReference>
<feature type="non-terminal residue" evidence="2">
    <location>
        <position position="52"/>
    </location>
</feature>
<sequence>MAFRHDTQKKTVKSLVQEGGSDLPEHIDVSVRKKQSRDVSDLCRKKDSSVES</sequence>
<protein>
    <submittedName>
        <fullName evidence="2">Uncharacterized protein</fullName>
    </submittedName>
</protein>
<accession>A0ABR3L1K7</accession>
<keyword evidence="3" id="KW-1185">Reference proteome</keyword>
<evidence type="ECO:0000313" key="3">
    <source>
        <dbReference type="Proteomes" id="UP001558613"/>
    </source>
</evidence>
<feature type="region of interest" description="Disordered" evidence="1">
    <location>
        <begin position="1"/>
        <end position="52"/>
    </location>
</feature>